<dbReference type="GO" id="GO:0004474">
    <property type="term" value="F:malate synthase activity"/>
    <property type="evidence" value="ECO:0007669"/>
    <property type="project" value="InterPro"/>
</dbReference>
<dbReference type="InterPro" id="IPR006253">
    <property type="entry name" value="Malate_synthG"/>
</dbReference>
<dbReference type="InterPro" id="IPR011076">
    <property type="entry name" value="Malate_synth_sf"/>
</dbReference>
<reference evidence="7" key="1">
    <citation type="submission" date="2021-02" db="EMBL/GenBank/DDBJ databases">
        <authorList>
            <person name="Nowell W R."/>
        </authorList>
    </citation>
    <scope>NUCLEOTIDE SEQUENCE</scope>
</reference>
<proteinExistence type="predicted"/>
<name>A0A818GDC6_9BILA</name>
<evidence type="ECO:0000256" key="1">
    <source>
        <dbReference type="ARBA" id="ARBA00001946"/>
    </source>
</evidence>
<evidence type="ECO:0000256" key="2">
    <source>
        <dbReference type="ARBA" id="ARBA00022490"/>
    </source>
</evidence>
<organism evidence="7 8">
    <name type="scientific">Rotaria socialis</name>
    <dbReference type="NCBI Taxonomy" id="392032"/>
    <lineage>
        <taxon>Eukaryota</taxon>
        <taxon>Metazoa</taxon>
        <taxon>Spiralia</taxon>
        <taxon>Gnathifera</taxon>
        <taxon>Rotifera</taxon>
        <taxon>Eurotatoria</taxon>
        <taxon>Bdelloidea</taxon>
        <taxon>Philodinida</taxon>
        <taxon>Philodinidae</taxon>
        <taxon>Rotaria</taxon>
    </lineage>
</organism>
<evidence type="ECO:0000313" key="8">
    <source>
        <dbReference type="Proteomes" id="UP000663865"/>
    </source>
</evidence>
<protein>
    <recommendedName>
        <fullName evidence="6">Malate synthase TIM barrel domain-containing protein</fullName>
    </recommendedName>
</protein>
<dbReference type="InterPro" id="IPR046363">
    <property type="entry name" value="MS_N_TIM-barrel_dom"/>
</dbReference>
<evidence type="ECO:0000256" key="5">
    <source>
        <dbReference type="ARBA" id="ARBA00023097"/>
    </source>
</evidence>
<comment type="caution">
    <text evidence="7">The sequence shown here is derived from an EMBL/GenBank/DDBJ whole genome shotgun (WGS) entry which is preliminary data.</text>
</comment>
<evidence type="ECO:0000256" key="3">
    <source>
        <dbReference type="ARBA" id="ARBA00022723"/>
    </source>
</evidence>
<gene>
    <name evidence="7" type="ORF">KIK155_LOCUS14954</name>
</gene>
<dbReference type="PANTHER" id="PTHR42739">
    <property type="entry name" value="MALATE SYNTHASE G"/>
    <property type="match status" value="1"/>
</dbReference>
<dbReference type="GO" id="GO:0009436">
    <property type="term" value="P:glyoxylate catabolic process"/>
    <property type="evidence" value="ECO:0007669"/>
    <property type="project" value="TreeGrafter"/>
</dbReference>
<dbReference type="Pfam" id="PF01274">
    <property type="entry name" value="MS_TIM-barrel"/>
    <property type="match status" value="1"/>
</dbReference>
<dbReference type="Gene3D" id="3.20.20.360">
    <property type="entry name" value="Malate synthase, domain 3"/>
    <property type="match status" value="1"/>
</dbReference>
<dbReference type="PANTHER" id="PTHR42739:SF1">
    <property type="entry name" value="MALATE SYNTHASE G"/>
    <property type="match status" value="1"/>
</dbReference>
<keyword evidence="3" id="KW-0479">Metal-binding</keyword>
<dbReference type="AlphaFoldDB" id="A0A818GDC6"/>
<dbReference type="GO" id="GO:0005829">
    <property type="term" value="C:cytosol"/>
    <property type="evidence" value="ECO:0007669"/>
    <property type="project" value="TreeGrafter"/>
</dbReference>
<dbReference type="SUPFAM" id="SSF51645">
    <property type="entry name" value="Malate synthase G"/>
    <property type="match status" value="1"/>
</dbReference>
<dbReference type="GO" id="GO:0006097">
    <property type="term" value="P:glyoxylate cycle"/>
    <property type="evidence" value="ECO:0007669"/>
    <property type="project" value="InterPro"/>
</dbReference>
<dbReference type="EMBL" id="CAJNYV010002588">
    <property type="protein sequence ID" value="CAF3487991.1"/>
    <property type="molecule type" value="Genomic_DNA"/>
</dbReference>
<comment type="cofactor">
    <cofactor evidence="1">
        <name>Mg(2+)</name>
        <dbReference type="ChEBI" id="CHEBI:18420"/>
    </cofactor>
</comment>
<keyword evidence="4" id="KW-0460">Magnesium</keyword>
<keyword evidence="2" id="KW-0963">Cytoplasm</keyword>
<sequence>MWALPDMMAAMTEQKISHLKAGATCAWVPSPTAAKLHALHYHQVDVFARQIELIASCSLSNNYLDDLLTIPILRTTLTSEEIQREFDCNAQGILGYVVR</sequence>
<dbReference type="Proteomes" id="UP000663865">
    <property type="component" value="Unassembled WGS sequence"/>
</dbReference>
<keyword evidence="5" id="KW-0558">Oxidation</keyword>
<evidence type="ECO:0000256" key="4">
    <source>
        <dbReference type="ARBA" id="ARBA00022842"/>
    </source>
</evidence>
<feature type="domain" description="Malate synthase TIM barrel" evidence="6">
    <location>
        <begin position="2"/>
        <end position="69"/>
    </location>
</feature>
<evidence type="ECO:0000259" key="6">
    <source>
        <dbReference type="Pfam" id="PF01274"/>
    </source>
</evidence>
<accession>A0A818GDC6</accession>
<evidence type="ECO:0000313" key="7">
    <source>
        <dbReference type="EMBL" id="CAF3487991.1"/>
    </source>
</evidence>
<dbReference type="InterPro" id="IPR001465">
    <property type="entry name" value="Malate_synthase_TIM"/>
</dbReference>
<dbReference type="GO" id="GO:0000287">
    <property type="term" value="F:magnesium ion binding"/>
    <property type="evidence" value="ECO:0007669"/>
    <property type="project" value="TreeGrafter"/>
</dbReference>